<keyword evidence="5" id="KW-0863">Zinc-finger</keyword>
<name>A0ABD2I112_9BILA</name>
<dbReference type="InterPro" id="IPR051628">
    <property type="entry name" value="LUBAC_E3_Ligases"/>
</dbReference>
<dbReference type="InterPro" id="IPR044066">
    <property type="entry name" value="TRIAD_supradom"/>
</dbReference>
<dbReference type="PANTHER" id="PTHR22770">
    <property type="entry name" value="UBIQUITIN CONJUGATING ENZYME 7 INTERACTING PROTEIN-RELATED"/>
    <property type="match status" value="1"/>
</dbReference>
<proteinExistence type="predicted"/>
<dbReference type="GO" id="GO:0016740">
    <property type="term" value="F:transferase activity"/>
    <property type="evidence" value="ECO:0007669"/>
    <property type="project" value="UniProtKB-KW"/>
</dbReference>
<evidence type="ECO:0000256" key="6">
    <source>
        <dbReference type="ARBA" id="ARBA00022786"/>
    </source>
</evidence>
<dbReference type="EMBL" id="JBICBT010001390">
    <property type="protein sequence ID" value="KAL3069803.1"/>
    <property type="molecule type" value="Genomic_DNA"/>
</dbReference>
<evidence type="ECO:0000256" key="4">
    <source>
        <dbReference type="ARBA" id="ARBA00022737"/>
    </source>
</evidence>
<reference evidence="9 10" key="1">
    <citation type="submission" date="2024-10" db="EMBL/GenBank/DDBJ databases">
        <authorList>
            <person name="Kim D."/>
        </authorList>
    </citation>
    <scope>NUCLEOTIDE SEQUENCE [LARGE SCALE GENOMIC DNA]</scope>
    <source>
        <strain evidence="9">BH-2024</strain>
    </source>
</reference>
<evidence type="ECO:0000259" key="8">
    <source>
        <dbReference type="PROSITE" id="PS51873"/>
    </source>
</evidence>
<evidence type="ECO:0000313" key="10">
    <source>
        <dbReference type="Proteomes" id="UP001620626"/>
    </source>
</evidence>
<evidence type="ECO:0000256" key="2">
    <source>
        <dbReference type="ARBA" id="ARBA00022679"/>
    </source>
</evidence>
<evidence type="ECO:0000256" key="5">
    <source>
        <dbReference type="ARBA" id="ARBA00022771"/>
    </source>
</evidence>
<dbReference type="GO" id="GO:0008270">
    <property type="term" value="F:zinc ion binding"/>
    <property type="evidence" value="ECO:0007669"/>
    <property type="project" value="UniProtKB-KW"/>
</dbReference>
<protein>
    <recommendedName>
        <fullName evidence="8">RING-type domain-containing protein</fullName>
    </recommendedName>
</protein>
<keyword evidence="4" id="KW-0677">Repeat</keyword>
<keyword evidence="10" id="KW-1185">Reference proteome</keyword>
<comment type="pathway">
    <text evidence="1">Protein modification; protein ubiquitination.</text>
</comment>
<evidence type="ECO:0000256" key="1">
    <source>
        <dbReference type="ARBA" id="ARBA00004906"/>
    </source>
</evidence>
<dbReference type="Gene3D" id="3.30.40.10">
    <property type="entry name" value="Zinc/RING finger domain, C3HC4 (zinc finger)"/>
    <property type="match status" value="1"/>
</dbReference>
<dbReference type="Proteomes" id="UP001620626">
    <property type="component" value="Unassembled WGS sequence"/>
</dbReference>
<dbReference type="InterPro" id="IPR013083">
    <property type="entry name" value="Znf_RING/FYVE/PHD"/>
</dbReference>
<accession>A0ABD2I112</accession>
<organism evidence="9 10">
    <name type="scientific">Heterodera trifolii</name>
    <dbReference type="NCBI Taxonomy" id="157864"/>
    <lineage>
        <taxon>Eukaryota</taxon>
        <taxon>Metazoa</taxon>
        <taxon>Ecdysozoa</taxon>
        <taxon>Nematoda</taxon>
        <taxon>Chromadorea</taxon>
        <taxon>Rhabditida</taxon>
        <taxon>Tylenchina</taxon>
        <taxon>Tylenchomorpha</taxon>
        <taxon>Tylenchoidea</taxon>
        <taxon>Heteroderidae</taxon>
        <taxon>Heteroderinae</taxon>
        <taxon>Heterodera</taxon>
    </lineage>
</organism>
<evidence type="ECO:0000313" key="9">
    <source>
        <dbReference type="EMBL" id="KAL3069803.1"/>
    </source>
</evidence>
<gene>
    <name evidence="9" type="ORF">niasHT_033380</name>
</gene>
<dbReference type="PANTHER" id="PTHR22770:SF47">
    <property type="entry name" value="E3 UBIQUITIN-PROTEIN LIGASE RNF216"/>
    <property type="match status" value="1"/>
</dbReference>
<evidence type="ECO:0000256" key="3">
    <source>
        <dbReference type="ARBA" id="ARBA00022723"/>
    </source>
</evidence>
<keyword evidence="6" id="KW-0833">Ubl conjugation pathway</keyword>
<comment type="caution">
    <text evidence="9">The sequence shown here is derived from an EMBL/GenBank/DDBJ whole genome shotgun (WGS) entry which is preliminary data.</text>
</comment>
<feature type="domain" description="RING-type" evidence="8">
    <location>
        <begin position="1"/>
        <end position="193"/>
    </location>
</feature>
<keyword evidence="3" id="KW-0479">Metal-binding</keyword>
<sequence length="193" mass="22135">MGCLICCDYATYDQLCFCDQLIGSTSKEGRKEKSHAFCRECLQGYTKAALETKPFARGWLGLKCMAEKCENPIPWQELKSVLPDEHEAIVTLENQCVEFCVSAAGLCLERCAKCNYAIDMDCPLPVANNNLYNAFLKLKQKANDSYDKLKFHCSECHYEMCRKCNAKWAEEHNNLTCEQFAKQQNEQIQRNLK</sequence>
<dbReference type="PROSITE" id="PS51873">
    <property type="entry name" value="TRIAD"/>
    <property type="match status" value="1"/>
</dbReference>
<keyword evidence="2" id="KW-0808">Transferase</keyword>
<evidence type="ECO:0000256" key="7">
    <source>
        <dbReference type="ARBA" id="ARBA00022833"/>
    </source>
</evidence>
<keyword evidence="7" id="KW-0862">Zinc</keyword>
<dbReference type="AlphaFoldDB" id="A0ABD2I112"/>